<dbReference type="EMBL" id="JBHTIS010000006">
    <property type="protein sequence ID" value="MFD1044136.1"/>
    <property type="molecule type" value="Genomic_DNA"/>
</dbReference>
<protein>
    <submittedName>
        <fullName evidence="2">Peptidoglycan-binding domain-containing protein</fullName>
    </submittedName>
</protein>
<dbReference type="SUPFAM" id="SSF47090">
    <property type="entry name" value="PGBD-like"/>
    <property type="match status" value="1"/>
</dbReference>
<keyword evidence="3" id="KW-1185">Reference proteome</keyword>
<dbReference type="InterPro" id="IPR036366">
    <property type="entry name" value="PGBDSf"/>
</dbReference>
<evidence type="ECO:0000259" key="1">
    <source>
        <dbReference type="Pfam" id="PF01471"/>
    </source>
</evidence>
<proteinExistence type="predicted"/>
<name>A0ABW3M0F2_9PSEU</name>
<comment type="caution">
    <text evidence="2">The sequence shown here is derived from an EMBL/GenBank/DDBJ whole genome shotgun (WGS) entry which is preliminary data.</text>
</comment>
<dbReference type="InterPro" id="IPR002477">
    <property type="entry name" value="Peptidoglycan-bd-like"/>
</dbReference>
<dbReference type="Gene3D" id="1.10.101.10">
    <property type="entry name" value="PGBD-like superfamily/PGBD"/>
    <property type="match status" value="1"/>
</dbReference>
<reference evidence="3" key="1">
    <citation type="journal article" date="2019" name="Int. J. Syst. Evol. Microbiol.">
        <title>The Global Catalogue of Microorganisms (GCM) 10K type strain sequencing project: providing services to taxonomists for standard genome sequencing and annotation.</title>
        <authorList>
            <consortium name="The Broad Institute Genomics Platform"/>
            <consortium name="The Broad Institute Genome Sequencing Center for Infectious Disease"/>
            <person name="Wu L."/>
            <person name="Ma J."/>
        </authorList>
    </citation>
    <scope>NUCLEOTIDE SEQUENCE [LARGE SCALE GENOMIC DNA]</scope>
    <source>
        <strain evidence="3">JCM 31486</strain>
    </source>
</reference>
<dbReference type="InterPro" id="IPR036365">
    <property type="entry name" value="PGBD-like_sf"/>
</dbReference>
<feature type="domain" description="Peptidoglycan binding-like" evidence="1">
    <location>
        <begin position="2"/>
        <end position="35"/>
    </location>
</feature>
<evidence type="ECO:0000313" key="2">
    <source>
        <dbReference type="EMBL" id="MFD1044136.1"/>
    </source>
</evidence>
<gene>
    <name evidence="2" type="ORF">ACFQ1S_00265</name>
</gene>
<evidence type="ECO:0000313" key="3">
    <source>
        <dbReference type="Proteomes" id="UP001597045"/>
    </source>
</evidence>
<feature type="non-terminal residue" evidence="2">
    <location>
        <position position="1"/>
    </location>
</feature>
<organism evidence="2 3">
    <name type="scientific">Kibdelosporangium lantanae</name>
    <dbReference type="NCBI Taxonomy" id="1497396"/>
    <lineage>
        <taxon>Bacteria</taxon>
        <taxon>Bacillati</taxon>
        <taxon>Actinomycetota</taxon>
        <taxon>Actinomycetes</taxon>
        <taxon>Pseudonocardiales</taxon>
        <taxon>Pseudonocardiaceae</taxon>
        <taxon>Kibdelosporangium</taxon>
    </lineage>
</organism>
<dbReference type="Pfam" id="PF01471">
    <property type="entry name" value="PG_binding_1"/>
    <property type="match status" value="1"/>
</dbReference>
<accession>A0ABW3M0F2</accession>
<dbReference type="Proteomes" id="UP001597045">
    <property type="component" value="Unassembled WGS sequence"/>
</dbReference>
<sequence length="92" mass="10300">AVLSLQLELRQLGYDLQGTGTYADKTLDAVRDFQRYWCGVSSFSQNERARSRNAVRSSSSTHVIAGASPMRNNPFGTYMRTGLHVKYGPWPT</sequence>